<dbReference type="Gene3D" id="3.30.710.10">
    <property type="entry name" value="Potassium Channel Kv1.1, Chain A"/>
    <property type="match status" value="1"/>
</dbReference>
<dbReference type="EMBL" id="GBHO01026112">
    <property type="protein sequence ID" value="JAG17492.1"/>
    <property type="molecule type" value="Transcribed_RNA"/>
</dbReference>
<evidence type="ECO:0000313" key="2">
    <source>
        <dbReference type="EMBL" id="JAG17492.1"/>
    </source>
</evidence>
<dbReference type="AlphaFoldDB" id="A0A0A9X9U9"/>
<protein>
    <submittedName>
        <fullName evidence="2">BTB and MATH domain-containing protein 43</fullName>
    </submittedName>
</protein>
<dbReference type="SUPFAM" id="SSF54695">
    <property type="entry name" value="POZ domain"/>
    <property type="match status" value="1"/>
</dbReference>
<evidence type="ECO:0000313" key="3">
    <source>
        <dbReference type="EMBL" id="JAG60391.1"/>
    </source>
</evidence>
<reference evidence="2" key="1">
    <citation type="journal article" date="2014" name="PLoS ONE">
        <title>Transcriptome-Based Identification of ABC Transporters in the Western Tarnished Plant Bug Lygus hesperus.</title>
        <authorList>
            <person name="Hull J.J."/>
            <person name="Chaney K."/>
            <person name="Geib S.M."/>
            <person name="Fabrick J.A."/>
            <person name="Brent C.S."/>
            <person name="Walsh D."/>
            <person name="Lavine L.C."/>
        </authorList>
    </citation>
    <scope>NUCLEOTIDE SEQUENCE</scope>
</reference>
<reference evidence="2" key="2">
    <citation type="submission" date="2014-07" db="EMBL/GenBank/DDBJ databases">
        <authorList>
            <person name="Hull J."/>
        </authorList>
    </citation>
    <scope>NUCLEOTIDE SEQUENCE</scope>
</reference>
<dbReference type="InterPro" id="IPR011333">
    <property type="entry name" value="SKP1/BTB/POZ_sf"/>
</dbReference>
<feature type="region of interest" description="Disordered" evidence="1">
    <location>
        <begin position="148"/>
        <end position="197"/>
    </location>
</feature>
<reference evidence="3" key="3">
    <citation type="submission" date="2014-09" db="EMBL/GenBank/DDBJ databases">
        <authorList>
            <person name="Magalhaes I.L.F."/>
            <person name="Oliveira U."/>
            <person name="Santos F.R."/>
            <person name="Vidigal T.H.D.A."/>
            <person name="Brescovit A.D."/>
            <person name="Santos A.J."/>
        </authorList>
    </citation>
    <scope>NUCLEOTIDE SEQUENCE</scope>
</reference>
<gene>
    <name evidence="2" type="primary">bath-43_6</name>
    <name evidence="2" type="ORF">CM83_43513</name>
</gene>
<sequence length="197" mass="22339">MGFPHFQHASSQALDPGLFAEAAPAREGEQMDPRSFAILYDHMFTGGLPPGEEVTWSLLWAARQFRLKRLAIFCEVHLALQVDVWNAAFFLIQSQKFASHNLWAAILKFVAQALPFVSETPGWLLLQDHPSLLTEIMDQRLRGRSRSTMDMGHFNLDRSSQHRKKKKPPLIRGHGPLKSEHFPPPKGPDGPSHMEQQ</sequence>
<name>A0A0A9X9U9_LYGHE</name>
<accession>A0A0A9X9U9</accession>
<evidence type="ECO:0000256" key="1">
    <source>
        <dbReference type="SAM" id="MobiDB-lite"/>
    </source>
</evidence>
<proteinExistence type="predicted"/>
<dbReference type="EMBL" id="GBRD01005430">
    <property type="protein sequence ID" value="JAG60391.1"/>
    <property type="molecule type" value="Transcribed_RNA"/>
</dbReference>
<organism evidence="2">
    <name type="scientific">Lygus hesperus</name>
    <name type="common">Western plant bug</name>
    <dbReference type="NCBI Taxonomy" id="30085"/>
    <lineage>
        <taxon>Eukaryota</taxon>
        <taxon>Metazoa</taxon>
        <taxon>Ecdysozoa</taxon>
        <taxon>Arthropoda</taxon>
        <taxon>Hexapoda</taxon>
        <taxon>Insecta</taxon>
        <taxon>Pterygota</taxon>
        <taxon>Neoptera</taxon>
        <taxon>Paraneoptera</taxon>
        <taxon>Hemiptera</taxon>
        <taxon>Heteroptera</taxon>
        <taxon>Panheteroptera</taxon>
        <taxon>Cimicomorpha</taxon>
        <taxon>Miridae</taxon>
        <taxon>Mirini</taxon>
        <taxon>Lygus</taxon>
    </lineage>
</organism>